<dbReference type="InterPro" id="IPR036908">
    <property type="entry name" value="RlpA-like_sf"/>
</dbReference>
<name>A0ABW2K5K2_9BACI</name>
<dbReference type="PANTHER" id="PTHR39160">
    <property type="entry name" value="CELL WALL-BINDING PROTEIN YOCH"/>
    <property type="match status" value="1"/>
</dbReference>
<dbReference type="Gene3D" id="2.40.40.10">
    <property type="entry name" value="RlpA-like domain"/>
    <property type="match status" value="1"/>
</dbReference>
<dbReference type="Pfam" id="PF06725">
    <property type="entry name" value="3D"/>
    <property type="match status" value="1"/>
</dbReference>
<dbReference type="SUPFAM" id="SSF50685">
    <property type="entry name" value="Barwin-like endoglucanases"/>
    <property type="match status" value="1"/>
</dbReference>
<accession>A0ABW2K5K2</accession>
<evidence type="ECO:0000256" key="1">
    <source>
        <dbReference type="ARBA" id="ARBA00022729"/>
    </source>
</evidence>
<comment type="caution">
    <text evidence="3">The sequence shown here is derived from an EMBL/GenBank/DDBJ whole genome shotgun (WGS) entry which is preliminary data.</text>
</comment>
<evidence type="ECO:0000259" key="2">
    <source>
        <dbReference type="Pfam" id="PF06725"/>
    </source>
</evidence>
<dbReference type="EMBL" id="JBHTBY010000008">
    <property type="protein sequence ID" value="MFC7321331.1"/>
    <property type="molecule type" value="Genomic_DNA"/>
</dbReference>
<dbReference type="InterPro" id="IPR010611">
    <property type="entry name" value="3D_dom"/>
</dbReference>
<dbReference type="Proteomes" id="UP001596494">
    <property type="component" value="Unassembled WGS sequence"/>
</dbReference>
<dbReference type="InterPro" id="IPR051933">
    <property type="entry name" value="Resuscitation_pf_RpfB"/>
</dbReference>
<dbReference type="PANTHER" id="PTHR39160:SF4">
    <property type="entry name" value="RESUSCITATION-PROMOTING FACTOR RPFB"/>
    <property type="match status" value="1"/>
</dbReference>
<keyword evidence="1" id="KW-0732">Signal</keyword>
<keyword evidence="4" id="KW-1185">Reference proteome</keyword>
<evidence type="ECO:0000313" key="3">
    <source>
        <dbReference type="EMBL" id="MFC7321331.1"/>
    </source>
</evidence>
<feature type="domain" description="3D" evidence="2">
    <location>
        <begin position="95"/>
        <end position="155"/>
    </location>
</feature>
<reference evidence="4" key="1">
    <citation type="journal article" date="2019" name="Int. J. Syst. Evol. Microbiol.">
        <title>The Global Catalogue of Microorganisms (GCM) 10K type strain sequencing project: providing services to taxonomists for standard genome sequencing and annotation.</title>
        <authorList>
            <consortium name="The Broad Institute Genomics Platform"/>
            <consortium name="The Broad Institute Genome Sequencing Center for Infectious Disease"/>
            <person name="Wu L."/>
            <person name="Ma J."/>
        </authorList>
    </citation>
    <scope>NUCLEOTIDE SEQUENCE [LARGE SCALE GENOMIC DNA]</scope>
    <source>
        <strain evidence="4">CCUG 73951</strain>
    </source>
</reference>
<sequence length="157" mass="17262">MKFAIILFSFMSFYTLGILGFNPDPSYIQADEKAEMKETALSEKSEKHQRFINDENEKEVIKTVNVEATAYTAFCEGCSGVTKTGIDLRDNPDQKVIAVDPDVIPLGSKVHVPGYGEAIAGDTGGAIKGNRVDLFMKENSEAMDYGRQQIEVEVLSS</sequence>
<organism evidence="3 4">
    <name type="scientific">Halobacillus campisalis</name>
    <dbReference type="NCBI Taxonomy" id="435909"/>
    <lineage>
        <taxon>Bacteria</taxon>
        <taxon>Bacillati</taxon>
        <taxon>Bacillota</taxon>
        <taxon>Bacilli</taxon>
        <taxon>Bacillales</taxon>
        <taxon>Bacillaceae</taxon>
        <taxon>Halobacillus</taxon>
    </lineage>
</organism>
<gene>
    <name evidence="3" type="ORF">ACFQMN_10595</name>
</gene>
<protein>
    <submittedName>
        <fullName evidence="3">3D domain-containing protein</fullName>
    </submittedName>
</protein>
<proteinExistence type="predicted"/>
<dbReference type="CDD" id="cd22786">
    <property type="entry name" value="DPBB_YuiC-like"/>
    <property type="match status" value="1"/>
</dbReference>
<dbReference type="RefSeq" id="WP_352232252.1">
    <property type="nucleotide sequence ID" value="NZ_JAPVRC010000006.1"/>
</dbReference>
<evidence type="ECO:0000313" key="4">
    <source>
        <dbReference type="Proteomes" id="UP001596494"/>
    </source>
</evidence>